<evidence type="ECO:0000313" key="2">
    <source>
        <dbReference type="Proteomes" id="UP000254282"/>
    </source>
</evidence>
<evidence type="ECO:0000313" key="1">
    <source>
        <dbReference type="EMBL" id="SUX48949.1"/>
    </source>
</evidence>
<dbReference type="EMBL" id="UFVR01000004">
    <property type="protein sequence ID" value="SUX48949.1"/>
    <property type="molecule type" value="Genomic_DNA"/>
</dbReference>
<proteinExistence type="predicted"/>
<sequence>MNNGENTPGIIMFDEPGQHRTNLNSLKALFKACSNIRDKQSIIFTSIDKPLNNEENEKIDLDILIENLDVNKYKLIRLDNMLKVIQKIE</sequence>
<evidence type="ECO:0008006" key="3">
    <source>
        <dbReference type="Google" id="ProtNLM"/>
    </source>
</evidence>
<protein>
    <recommendedName>
        <fullName evidence="3">ATPase AAA-type core domain-containing protein</fullName>
    </recommendedName>
</protein>
<dbReference type="Proteomes" id="UP000254282">
    <property type="component" value="Unassembled WGS sequence"/>
</dbReference>
<accession>A0A381FQQ4</accession>
<name>A0A381FQQ4_9FLAO</name>
<organism evidence="1 2">
    <name type="scientific">Chryseobacterium indoltheticum</name>
    <dbReference type="NCBI Taxonomy" id="254"/>
    <lineage>
        <taxon>Bacteria</taxon>
        <taxon>Pseudomonadati</taxon>
        <taxon>Bacteroidota</taxon>
        <taxon>Flavobacteriia</taxon>
        <taxon>Flavobacteriales</taxon>
        <taxon>Weeksellaceae</taxon>
        <taxon>Chryseobacterium group</taxon>
        <taxon>Chryseobacterium</taxon>
    </lineage>
</organism>
<dbReference type="RefSeq" id="WP_115621917.1">
    <property type="nucleotide sequence ID" value="NZ_UFVR01000004.1"/>
</dbReference>
<reference evidence="1 2" key="1">
    <citation type="submission" date="2018-06" db="EMBL/GenBank/DDBJ databases">
        <authorList>
            <consortium name="Pathogen Informatics"/>
            <person name="Doyle S."/>
        </authorList>
    </citation>
    <scope>NUCLEOTIDE SEQUENCE [LARGE SCALE GENOMIC DNA]</scope>
    <source>
        <strain evidence="1 2">NCTC13532</strain>
    </source>
</reference>
<dbReference type="AlphaFoldDB" id="A0A381FQQ4"/>
<gene>
    <name evidence="1" type="ORF">NCTC13532_04560</name>
</gene>